<dbReference type="PROSITE" id="PS00099">
    <property type="entry name" value="THIOLASE_3"/>
    <property type="match status" value="1"/>
</dbReference>
<dbReference type="EMBL" id="AZEG01000004">
    <property type="protein sequence ID" value="KRL38528.1"/>
    <property type="molecule type" value="Genomic_DNA"/>
</dbReference>
<dbReference type="PIRSF" id="PIRSF000429">
    <property type="entry name" value="Ac-CoA_Ac_transf"/>
    <property type="match status" value="1"/>
</dbReference>
<dbReference type="PATRIC" id="fig|1423812.3.peg.1844"/>
<evidence type="ECO:0000313" key="10">
    <source>
        <dbReference type="EMBL" id="KRL38528.1"/>
    </source>
</evidence>
<evidence type="ECO:0000259" key="8">
    <source>
        <dbReference type="Pfam" id="PF00108"/>
    </source>
</evidence>
<dbReference type="AlphaFoldDB" id="A0A0R1Q1F6"/>
<evidence type="ECO:0000256" key="3">
    <source>
        <dbReference type="ARBA" id="ARBA00023315"/>
    </source>
</evidence>
<keyword evidence="7" id="KW-0472">Membrane</keyword>
<dbReference type="InterPro" id="IPR020616">
    <property type="entry name" value="Thiolase_N"/>
</dbReference>
<evidence type="ECO:0000259" key="9">
    <source>
        <dbReference type="Pfam" id="PF02803"/>
    </source>
</evidence>
<feature type="active site" description="Proton acceptor" evidence="5">
    <location>
        <position position="323"/>
    </location>
</feature>
<dbReference type="InterPro" id="IPR020617">
    <property type="entry name" value="Thiolase_C"/>
</dbReference>
<evidence type="ECO:0000256" key="4">
    <source>
        <dbReference type="ARBA" id="ARBA00024073"/>
    </source>
</evidence>
<dbReference type="Gene3D" id="3.40.47.10">
    <property type="match status" value="2"/>
</dbReference>
<evidence type="ECO:0000313" key="11">
    <source>
        <dbReference type="Proteomes" id="UP000051155"/>
    </source>
</evidence>
<feature type="domain" description="Thiolase C-terminal" evidence="9">
    <location>
        <begin position="249"/>
        <end position="365"/>
    </location>
</feature>
<protein>
    <recommendedName>
        <fullName evidence="4">acetyl-CoA C-acyltransferase</fullName>
        <ecNumber evidence="4">2.3.1.16</ecNumber>
    </recommendedName>
</protein>
<dbReference type="GO" id="GO:0005737">
    <property type="term" value="C:cytoplasm"/>
    <property type="evidence" value="ECO:0007669"/>
    <property type="project" value="UniProtKB-ARBA"/>
</dbReference>
<evidence type="ECO:0000256" key="1">
    <source>
        <dbReference type="ARBA" id="ARBA00010982"/>
    </source>
</evidence>
<dbReference type="Proteomes" id="UP000051155">
    <property type="component" value="Unassembled WGS sequence"/>
</dbReference>
<dbReference type="Pfam" id="PF00108">
    <property type="entry name" value="Thiolase_N"/>
    <property type="match status" value="1"/>
</dbReference>
<evidence type="ECO:0000256" key="5">
    <source>
        <dbReference type="PIRSR" id="PIRSR000429-1"/>
    </source>
</evidence>
<sequence>MSIVDAKRLPIGKVNGILRTAIPEDLYATLIAKQFEKVESIKLADIEQVFLGNVMNLGGNIARRCALAAQIAPKIPAQTIDCQCASGLAAIISGADSILAGNAETVLAGGIESNSNANLIIDRVTKKQKFRYPMTAGDFPDRDVGFLTDKLAANFGLKRSEVDEYAFESQRKAYVAFSKGMLKNELIPYRGLMKDECPRFDTNMERLGQLRTVFSDSGICTAGNSCPINDGASSVILRKFRKNDKAAGYLLGSQLVGCRPEEFILGPIYATRKLLHKFNLDLEQIDAFEMNEAFAAQALICQRKLKIPKEKLNKLGGAIAYGHPYGATGGILVTHLLNVLNRLQRPALGIATLCVAGGMGASILIGNAYWSQEND</sequence>
<dbReference type="CDD" id="cd00751">
    <property type="entry name" value="thiolase"/>
    <property type="match status" value="1"/>
</dbReference>
<keyword evidence="11" id="KW-1185">Reference proteome</keyword>
<dbReference type="InterPro" id="IPR050215">
    <property type="entry name" value="Thiolase-like_sf_Thiolase"/>
</dbReference>
<keyword evidence="7" id="KW-1133">Transmembrane helix</keyword>
<comment type="similarity">
    <text evidence="1 6">Belongs to the thiolase-like superfamily. Thiolase family.</text>
</comment>
<reference evidence="10 11" key="1">
    <citation type="journal article" date="2015" name="Genome Announc.">
        <title>Expanding the biotechnology potential of lactobacilli through comparative genomics of 213 strains and associated genera.</title>
        <authorList>
            <person name="Sun Z."/>
            <person name="Harris H.M."/>
            <person name="McCann A."/>
            <person name="Guo C."/>
            <person name="Argimon S."/>
            <person name="Zhang W."/>
            <person name="Yang X."/>
            <person name="Jeffery I.B."/>
            <person name="Cooney J.C."/>
            <person name="Kagawa T.F."/>
            <person name="Liu W."/>
            <person name="Song Y."/>
            <person name="Salvetti E."/>
            <person name="Wrobel A."/>
            <person name="Rasinkangas P."/>
            <person name="Parkhill J."/>
            <person name="Rea M.C."/>
            <person name="O'Sullivan O."/>
            <person name="Ritari J."/>
            <person name="Douillard F.P."/>
            <person name="Paul Ross R."/>
            <person name="Yang R."/>
            <person name="Briner A.E."/>
            <person name="Felis G.E."/>
            <person name="de Vos W.M."/>
            <person name="Barrangou R."/>
            <person name="Klaenhammer T.R."/>
            <person name="Caufield P.W."/>
            <person name="Cui Y."/>
            <person name="Zhang H."/>
            <person name="O'Toole P.W."/>
        </authorList>
    </citation>
    <scope>NUCLEOTIDE SEQUENCE [LARGE SCALE GENOMIC DNA]</scope>
    <source>
        <strain evidence="10 11">DSM 19971</strain>
    </source>
</reference>
<dbReference type="NCBIfam" id="TIGR01930">
    <property type="entry name" value="AcCoA-C-Actrans"/>
    <property type="match status" value="1"/>
</dbReference>
<dbReference type="GO" id="GO:0010124">
    <property type="term" value="P:phenylacetate catabolic process"/>
    <property type="evidence" value="ECO:0007669"/>
    <property type="project" value="TreeGrafter"/>
</dbReference>
<dbReference type="InterPro" id="IPR020613">
    <property type="entry name" value="Thiolase_CS"/>
</dbReference>
<name>A0A0R1Q1F6_9LACO</name>
<accession>A0A0R1Q1F6</accession>
<dbReference type="Pfam" id="PF02803">
    <property type="entry name" value="Thiolase_C"/>
    <property type="match status" value="1"/>
</dbReference>
<feature type="active site" description="Proton acceptor" evidence="5">
    <location>
        <position position="354"/>
    </location>
</feature>
<dbReference type="PANTHER" id="PTHR43853:SF3">
    <property type="entry name" value="ACETYL-COA C-ACETYLTRANSFERASE YHFS-RELATED"/>
    <property type="match status" value="1"/>
</dbReference>
<dbReference type="STRING" id="1423812.FD20_GL001733"/>
<dbReference type="InterPro" id="IPR020610">
    <property type="entry name" value="Thiolase_AS"/>
</dbReference>
<feature type="transmembrane region" description="Helical" evidence="7">
    <location>
        <begin position="347"/>
        <end position="370"/>
    </location>
</feature>
<dbReference type="SUPFAM" id="SSF53901">
    <property type="entry name" value="Thiolase-like"/>
    <property type="match status" value="2"/>
</dbReference>
<comment type="caution">
    <text evidence="10">The sequence shown here is derived from an EMBL/GenBank/DDBJ whole genome shotgun (WGS) entry which is preliminary data.</text>
</comment>
<dbReference type="GO" id="GO:0003988">
    <property type="term" value="F:acetyl-CoA C-acyltransferase activity"/>
    <property type="evidence" value="ECO:0007669"/>
    <property type="project" value="UniProtKB-EC"/>
</dbReference>
<gene>
    <name evidence="10" type="ORF">FD20_GL001733</name>
</gene>
<feature type="domain" description="Thiolase N-terminal" evidence="8">
    <location>
        <begin position="2"/>
        <end position="238"/>
    </location>
</feature>
<dbReference type="EC" id="2.3.1.16" evidence="4"/>
<dbReference type="PROSITE" id="PS00737">
    <property type="entry name" value="THIOLASE_2"/>
    <property type="match status" value="1"/>
</dbReference>
<keyword evidence="2 6" id="KW-0808">Transferase</keyword>
<proteinExistence type="inferred from homology"/>
<feature type="active site" description="Acyl-thioester intermediate" evidence="5">
    <location>
        <position position="84"/>
    </location>
</feature>
<evidence type="ECO:0000256" key="7">
    <source>
        <dbReference type="SAM" id="Phobius"/>
    </source>
</evidence>
<dbReference type="InterPro" id="IPR016039">
    <property type="entry name" value="Thiolase-like"/>
</dbReference>
<evidence type="ECO:0000256" key="2">
    <source>
        <dbReference type="ARBA" id="ARBA00022679"/>
    </source>
</evidence>
<keyword evidence="7" id="KW-0812">Transmembrane</keyword>
<organism evidence="10 11">
    <name type="scientific">Liquorilactobacillus uvarum DSM 19971</name>
    <dbReference type="NCBI Taxonomy" id="1423812"/>
    <lineage>
        <taxon>Bacteria</taxon>
        <taxon>Bacillati</taxon>
        <taxon>Bacillota</taxon>
        <taxon>Bacilli</taxon>
        <taxon>Lactobacillales</taxon>
        <taxon>Lactobacillaceae</taxon>
        <taxon>Liquorilactobacillus</taxon>
    </lineage>
</organism>
<dbReference type="InterPro" id="IPR002155">
    <property type="entry name" value="Thiolase"/>
</dbReference>
<dbReference type="PANTHER" id="PTHR43853">
    <property type="entry name" value="3-KETOACYL-COA THIOLASE, PEROXISOMAL"/>
    <property type="match status" value="1"/>
</dbReference>
<dbReference type="GO" id="GO:0006635">
    <property type="term" value="P:fatty acid beta-oxidation"/>
    <property type="evidence" value="ECO:0007669"/>
    <property type="project" value="TreeGrafter"/>
</dbReference>
<keyword evidence="3 6" id="KW-0012">Acyltransferase</keyword>
<evidence type="ECO:0000256" key="6">
    <source>
        <dbReference type="RuleBase" id="RU003557"/>
    </source>
</evidence>